<evidence type="ECO:0000256" key="3">
    <source>
        <dbReference type="ARBA" id="ARBA00023125"/>
    </source>
</evidence>
<dbReference type="PANTHER" id="PTHR30537">
    <property type="entry name" value="HTH-TYPE TRANSCRIPTIONAL REGULATOR"/>
    <property type="match status" value="1"/>
</dbReference>
<proteinExistence type="inferred from homology"/>
<dbReference type="Gene3D" id="1.10.10.10">
    <property type="entry name" value="Winged helix-like DNA-binding domain superfamily/Winged helix DNA-binding domain"/>
    <property type="match status" value="1"/>
</dbReference>
<dbReference type="EMBL" id="JAQNDK010000002">
    <property type="protein sequence ID" value="MDC0679662.1"/>
    <property type="molecule type" value="Genomic_DNA"/>
</dbReference>
<dbReference type="Pfam" id="PF00126">
    <property type="entry name" value="HTH_1"/>
    <property type="match status" value="1"/>
</dbReference>
<dbReference type="Pfam" id="PF03466">
    <property type="entry name" value="LysR_substrate"/>
    <property type="match status" value="1"/>
</dbReference>
<name>A0ABT5BZY2_9BACT</name>
<accession>A0ABT5BZY2</accession>
<evidence type="ECO:0000256" key="5">
    <source>
        <dbReference type="SAM" id="Phobius"/>
    </source>
</evidence>
<keyword evidence="5" id="KW-0812">Transmembrane</keyword>
<sequence length="351" mass="38824">MYASTEWRAWYTEYGKHRSSAVVACNARWLYRRRMTRPAPPSPSSLDPIGLLQTFVRIVEAGSLSAAATLLGTTQPTVSRRLQALERSLGLPLLQRTTHTMKLTEDGERCFERAKALLASLEAFASDMRGDRDQPDGTLRVVVPHAFGQHQLVKPLADYLRRYPRVSVEWLLHDRQPNFIADGIDCAILVGAVADPAVVAIRLTEVPRIVAAAPSVLGRGARPAHPSDLADLPWLALRTYYRDTIALTHASGGERVELAIRPRMSTDSLYALRSAALMGLGVCVASSWLLTDDLAQRRLLHLAPSWQADPLPVHLVYPQARFYPARLRRFIEAMRESVPAVVDGAAAARRG</sequence>
<evidence type="ECO:0000313" key="7">
    <source>
        <dbReference type="EMBL" id="MDC0679662.1"/>
    </source>
</evidence>
<evidence type="ECO:0000256" key="1">
    <source>
        <dbReference type="ARBA" id="ARBA00009437"/>
    </source>
</evidence>
<comment type="similarity">
    <text evidence="1">Belongs to the LysR transcriptional regulatory family.</text>
</comment>
<keyword evidence="5" id="KW-1133">Transmembrane helix</keyword>
<dbReference type="SUPFAM" id="SSF46785">
    <property type="entry name" value="Winged helix' DNA-binding domain"/>
    <property type="match status" value="1"/>
</dbReference>
<evidence type="ECO:0000256" key="2">
    <source>
        <dbReference type="ARBA" id="ARBA00023015"/>
    </source>
</evidence>
<keyword evidence="2" id="KW-0805">Transcription regulation</keyword>
<gene>
    <name evidence="7" type="ORF">POL72_18100</name>
</gene>
<keyword evidence="5" id="KW-0472">Membrane</keyword>
<feature type="domain" description="HTH lysR-type" evidence="6">
    <location>
        <begin position="47"/>
        <end position="104"/>
    </location>
</feature>
<keyword evidence="8" id="KW-1185">Reference proteome</keyword>
<dbReference type="InterPro" id="IPR036388">
    <property type="entry name" value="WH-like_DNA-bd_sf"/>
</dbReference>
<dbReference type="InterPro" id="IPR058163">
    <property type="entry name" value="LysR-type_TF_proteobact-type"/>
</dbReference>
<dbReference type="Proteomes" id="UP001217485">
    <property type="component" value="Unassembled WGS sequence"/>
</dbReference>
<dbReference type="InterPro" id="IPR036390">
    <property type="entry name" value="WH_DNA-bd_sf"/>
</dbReference>
<evidence type="ECO:0000313" key="8">
    <source>
        <dbReference type="Proteomes" id="UP001217485"/>
    </source>
</evidence>
<organism evidence="7 8">
    <name type="scientific">Sorangium atrum</name>
    <dbReference type="NCBI Taxonomy" id="2995308"/>
    <lineage>
        <taxon>Bacteria</taxon>
        <taxon>Pseudomonadati</taxon>
        <taxon>Myxococcota</taxon>
        <taxon>Polyangia</taxon>
        <taxon>Polyangiales</taxon>
        <taxon>Polyangiaceae</taxon>
        <taxon>Sorangium</taxon>
    </lineage>
</organism>
<dbReference type="CDD" id="cd08422">
    <property type="entry name" value="PBP2_CrgA_like"/>
    <property type="match status" value="1"/>
</dbReference>
<comment type="caution">
    <text evidence="7">The sequence shown here is derived from an EMBL/GenBank/DDBJ whole genome shotgun (WGS) entry which is preliminary data.</text>
</comment>
<dbReference type="Gene3D" id="3.40.190.290">
    <property type="match status" value="1"/>
</dbReference>
<evidence type="ECO:0000259" key="6">
    <source>
        <dbReference type="PROSITE" id="PS50931"/>
    </source>
</evidence>
<dbReference type="PRINTS" id="PR00039">
    <property type="entry name" value="HTHLYSR"/>
</dbReference>
<dbReference type="InterPro" id="IPR005119">
    <property type="entry name" value="LysR_subst-bd"/>
</dbReference>
<keyword evidence="4" id="KW-0804">Transcription</keyword>
<evidence type="ECO:0000256" key="4">
    <source>
        <dbReference type="ARBA" id="ARBA00023163"/>
    </source>
</evidence>
<dbReference type="SUPFAM" id="SSF53850">
    <property type="entry name" value="Periplasmic binding protein-like II"/>
    <property type="match status" value="1"/>
</dbReference>
<protein>
    <submittedName>
        <fullName evidence="7">LysR family transcriptional regulator</fullName>
    </submittedName>
</protein>
<keyword evidence="3" id="KW-0238">DNA-binding</keyword>
<dbReference type="PROSITE" id="PS50931">
    <property type="entry name" value="HTH_LYSR"/>
    <property type="match status" value="1"/>
</dbReference>
<feature type="transmembrane region" description="Helical" evidence="5">
    <location>
        <begin position="270"/>
        <end position="290"/>
    </location>
</feature>
<dbReference type="InterPro" id="IPR000847">
    <property type="entry name" value="LysR_HTH_N"/>
</dbReference>
<dbReference type="PANTHER" id="PTHR30537:SF5">
    <property type="entry name" value="HTH-TYPE TRANSCRIPTIONAL ACTIVATOR TTDR-RELATED"/>
    <property type="match status" value="1"/>
</dbReference>
<reference evidence="7 8" key="1">
    <citation type="submission" date="2023-01" db="EMBL/GenBank/DDBJ databases">
        <title>Minimal conservation of predation-associated metabolite biosynthetic gene clusters underscores biosynthetic potential of Myxococcota including descriptions for ten novel species: Archangium lansinium sp. nov., Myxococcus landrumus sp. nov., Nannocystis bai.</title>
        <authorList>
            <person name="Ahearne A."/>
            <person name="Stevens C."/>
            <person name="Dowd S."/>
        </authorList>
    </citation>
    <scope>NUCLEOTIDE SEQUENCE [LARGE SCALE GENOMIC DNA]</scope>
    <source>
        <strain evidence="7 8">WIWO2</strain>
    </source>
</reference>